<accession>A0ABW2GZD2</accession>
<protein>
    <submittedName>
        <fullName evidence="4">Thioesterase II family protein</fullName>
    </submittedName>
</protein>
<dbReference type="Proteomes" id="UP001596392">
    <property type="component" value="Unassembled WGS sequence"/>
</dbReference>
<organism evidence="4 5">
    <name type="scientific">Catellatospora aurea</name>
    <dbReference type="NCBI Taxonomy" id="1337874"/>
    <lineage>
        <taxon>Bacteria</taxon>
        <taxon>Bacillati</taxon>
        <taxon>Actinomycetota</taxon>
        <taxon>Actinomycetes</taxon>
        <taxon>Micromonosporales</taxon>
        <taxon>Micromonosporaceae</taxon>
        <taxon>Catellatospora</taxon>
    </lineage>
</organism>
<dbReference type="RefSeq" id="WP_376807889.1">
    <property type="nucleotide sequence ID" value="NZ_JBHTAC010000021.1"/>
</dbReference>
<dbReference type="InterPro" id="IPR001031">
    <property type="entry name" value="Thioesterase"/>
</dbReference>
<dbReference type="Gene3D" id="3.40.50.1820">
    <property type="entry name" value="alpha/beta hydrolase"/>
    <property type="match status" value="1"/>
</dbReference>
<keyword evidence="5" id="KW-1185">Reference proteome</keyword>
<dbReference type="InterPro" id="IPR029058">
    <property type="entry name" value="AB_hydrolase_fold"/>
</dbReference>
<evidence type="ECO:0000256" key="1">
    <source>
        <dbReference type="ARBA" id="ARBA00007169"/>
    </source>
</evidence>
<dbReference type="SMART" id="SM00824">
    <property type="entry name" value="PKS_TE"/>
    <property type="match status" value="1"/>
</dbReference>
<dbReference type="PANTHER" id="PTHR11487">
    <property type="entry name" value="THIOESTERASE"/>
    <property type="match status" value="1"/>
</dbReference>
<feature type="domain" description="Thioesterase TesA-like" evidence="3">
    <location>
        <begin position="27"/>
        <end position="248"/>
    </location>
</feature>
<dbReference type="Pfam" id="PF00975">
    <property type="entry name" value="Thioesterase"/>
    <property type="match status" value="1"/>
</dbReference>
<dbReference type="InterPro" id="IPR012223">
    <property type="entry name" value="TEII"/>
</dbReference>
<keyword evidence="2" id="KW-0378">Hydrolase</keyword>
<evidence type="ECO:0000313" key="4">
    <source>
        <dbReference type="EMBL" id="MFC7244923.1"/>
    </source>
</evidence>
<dbReference type="EMBL" id="JBHTAC010000021">
    <property type="protein sequence ID" value="MFC7244923.1"/>
    <property type="molecule type" value="Genomic_DNA"/>
</dbReference>
<sequence length="259" mass="28134">MTVAQTPDAERWVRRFHPADDAPVRLVCFPHAGGSASFYFPVSRELAPAVDVLAVQYPGRQDRRAEPPLTRIDDLADRLAEVLAPQTDRPVVFFGHSMGALVAFETARRFEAAGHPVRALVASGRRAPSRVRHENVHQRSDEGIVTELRLLSGTESDLLGDAEVVRMILPALRADYQAVETYRCDSGRRIAAPILALVGDADPRVDVAEVESWAAHTGGEFRLLVLPGGHFYLTGQQAAVLGELRSVTEAARSAANATA</sequence>
<evidence type="ECO:0000313" key="5">
    <source>
        <dbReference type="Proteomes" id="UP001596392"/>
    </source>
</evidence>
<name>A0ABW2GZD2_9ACTN</name>
<evidence type="ECO:0000259" key="3">
    <source>
        <dbReference type="SMART" id="SM00824"/>
    </source>
</evidence>
<evidence type="ECO:0000256" key="2">
    <source>
        <dbReference type="ARBA" id="ARBA00022801"/>
    </source>
</evidence>
<comment type="caution">
    <text evidence="4">The sequence shown here is derived from an EMBL/GenBank/DDBJ whole genome shotgun (WGS) entry which is preliminary data.</text>
</comment>
<comment type="similarity">
    <text evidence="1">Belongs to the thioesterase family.</text>
</comment>
<reference evidence="5" key="1">
    <citation type="journal article" date="2019" name="Int. J. Syst. Evol. Microbiol.">
        <title>The Global Catalogue of Microorganisms (GCM) 10K type strain sequencing project: providing services to taxonomists for standard genome sequencing and annotation.</title>
        <authorList>
            <consortium name="The Broad Institute Genomics Platform"/>
            <consortium name="The Broad Institute Genome Sequencing Center for Infectious Disease"/>
            <person name="Wu L."/>
            <person name="Ma J."/>
        </authorList>
    </citation>
    <scope>NUCLEOTIDE SEQUENCE [LARGE SCALE GENOMIC DNA]</scope>
    <source>
        <strain evidence="5">CGMCC 1.9106</strain>
    </source>
</reference>
<dbReference type="PANTHER" id="PTHR11487:SF0">
    <property type="entry name" value="S-ACYL FATTY ACID SYNTHASE THIOESTERASE, MEDIUM CHAIN"/>
    <property type="match status" value="1"/>
</dbReference>
<dbReference type="SUPFAM" id="SSF53474">
    <property type="entry name" value="alpha/beta-Hydrolases"/>
    <property type="match status" value="1"/>
</dbReference>
<proteinExistence type="inferred from homology"/>
<gene>
    <name evidence="4" type="ORF">ACFQO7_20815</name>
</gene>
<dbReference type="InterPro" id="IPR020802">
    <property type="entry name" value="TesA-like"/>
</dbReference>